<reference evidence="1 2" key="1">
    <citation type="submission" date="2016-09" db="EMBL/GenBank/DDBJ databases">
        <title>genome sequence of Mycobacterium sp. 739 SCH.</title>
        <authorList>
            <person name="Greninger A.L."/>
            <person name="Qin X."/>
            <person name="Jerome K."/>
            <person name="Vora S."/>
            <person name="Quinn K."/>
        </authorList>
    </citation>
    <scope>NUCLEOTIDE SEQUENCE [LARGE SCALE GENOMIC DNA]</scope>
    <source>
        <strain evidence="1 2">SCH</strain>
    </source>
</reference>
<sequence length="531" mass="58110">MIEGFLLRTRRVMAHSLIREQAALITKLHKGEVTIMVEVNTKTDEESHRLQAEYPPEEALESLASRVRPLVLSSEPIYYAKMLDALEQVAGTDSLNEEIDLEWWHHYWRAVIDANLGAQAYWAATPSGDTTDRKLMHTWLDGDVIHAQSPRSSVIRDLSLDQRYYDAAPGIARICDRVIYTHLMLTALIEKGLLTVDPAVLSDPVVVTTTTVDEPVSVSVSDVGVPIPDDVTTLGPDALDPAVWRSPHQDLASLRREASTEGGASPVWLVDRAASQQRKAQLESYLAANVWNDSEDFICRTAGACRLSAEKAGASFYEAQSHMVGPCYDTQVDGKPYRVLVLPMETGEAKQHRTVEQRTEDVLTAGKVGFGQRNQHMRGVTFALRLAFGLPVDADIEHISFGDGSRAHFFDAYAMTNLLLCSAVDAGTANSRATGVMRKSCSRHLRATIDILQPSLVISQGARLKDTLFAALGVNGSIAANVNACALNGNSFVWVSLRHPSRGNWSSLKCTYLHEVVVPAIAKGRAAALDG</sequence>
<gene>
    <name evidence="1" type="ORF">BEL07_21235</name>
</gene>
<accession>A0A1E8Q171</accession>
<dbReference type="Proteomes" id="UP000178953">
    <property type="component" value="Unassembled WGS sequence"/>
</dbReference>
<keyword evidence="2" id="KW-1185">Reference proteome</keyword>
<comment type="caution">
    <text evidence="1">The sequence shown here is derived from an EMBL/GenBank/DDBJ whole genome shotgun (WGS) entry which is preliminary data.</text>
</comment>
<organism evidence="1 2">
    <name type="scientific">Mycolicibacterium grossiae</name>
    <dbReference type="NCBI Taxonomy" id="1552759"/>
    <lineage>
        <taxon>Bacteria</taxon>
        <taxon>Bacillati</taxon>
        <taxon>Actinomycetota</taxon>
        <taxon>Actinomycetes</taxon>
        <taxon>Mycobacteriales</taxon>
        <taxon>Mycobacteriaceae</taxon>
        <taxon>Mycolicibacterium</taxon>
    </lineage>
</organism>
<evidence type="ECO:0008006" key="3">
    <source>
        <dbReference type="Google" id="ProtNLM"/>
    </source>
</evidence>
<proteinExistence type="predicted"/>
<dbReference type="EMBL" id="MCHX01000057">
    <property type="protein sequence ID" value="OFJ51750.1"/>
    <property type="molecule type" value="Genomic_DNA"/>
</dbReference>
<evidence type="ECO:0000313" key="1">
    <source>
        <dbReference type="EMBL" id="OFJ51750.1"/>
    </source>
</evidence>
<name>A0A1E8Q171_9MYCO</name>
<evidence type="ECO:0000313" key="2">
    <source>
        <dbReference type="Proteomes" id="UP000178953"/>
    </source>
</evidence>
<protein>
    <recommendedName>
        <fullName evidence="3">Uracil-DNA glycosylase</fullName>
    </recommendedName>
</protein>
<dbReference type="AlphaFoldDB" id="A0A1E8Q171"/>